<keyword evidence="2" id="KW-0732">Signal</keyword>
<dbReference type="AlphaFoldDB" id="A0A250KNE2"/>
<organism evidence="3 4">
    <name type="scientific">Methylocaldum marinum</name>
    <dbReference type="NCBI Taxonomy" id="1432792"/>
    <lineage>
        <taxon>Bacteria</taxon>
        <taxon>Pseudomonadati</taxon>
        <taxon>Pseudomonadota</taxon>
        <taxon>Gammaproteobacteria</taxon>
        <taxon>Methylococcales</taxon>
        <taxon>Methylococcaceae</taxon>
        <taxon>Methylocaldum</taxon>
    </lineage>
</organism>
<dbReference type="RefSeq" id="WP_119628763.1">
    <property type="nucleotide sequence ID" value="NZ_AP017928.1"/>
</dbReference>
<evidence type="ECO:0000313" key="3">
    <source>
        <dbReference type="EMBL" id="BBA33098.1"/>
    </source>
</evidence>
<accession>A0A250KNE2</accession>
<dbReference type="Proteomes" id="UP000266313">
    <property type="component" value="Chromosome"/>
</dbReference>
<keyword evidence="4" id="KW-1185">Reference proteome</keyword>
<evidence type="ECO:0000256" key="2">
    <source>
        <dbReference type="SAM" id="SignalP"/>
    </source>
</evidence>
<dbReference type="EMBL" id="AP017928">
    <property type="protein sequence ID" value="BBA33098.1"/>
    <property type="molecule type" value="Genomic_DNA"/>
</dbReference>
<protein>
    <submittedName>
        <fullName evidence="3">Uncharacterized protein</fullName>
    </submittedName>
</protein>
<feature type="region of interest" description="Disordered" evidence="1">
    <location>
        <begin position="47"/>
        <end position="95"/>
    </location>
</feature>
<evidence type="ECO:0000256" key="1">
    <source>
        <dbReference type="SAM" id="MobiDB-lite"/>
    </source>
</evidence>
<reference evidence="3 4" key="1">
    <citation type="submission" date="2016-12" db="EMBL/GenBank/DDBJ databases">
        <title>Genome sequencing of Methylocaldum marinum.</title>
        <authorList>
            <person name="Takeuchi M."/>
            <person name="Kamagata Y."/>
            <person name="Hiraoka S."/>
            <person name="Oshima K."/>
            <person name="Hattori M."/>
            <person name="Iwasaki W."/>
        </authorList>
    </citation>
    <scope>NUCLEOTIDE SEQUENCE [LARGE SCALE GENOMIC DNA]</scope>
    <source>
        <strain evidence="3 4">S8</strain>
    </source>
</reference>
<evidence type="ECO:0000313" key="4">
    <source>
        <dbReference type="Proteomes" id="UP000266313"/>
    </source>
</evidence>
<proteinExistence type="predicted"/>
<feature type="compositionally biased region" description="Basic and acidic residues" evidence="1">
    <location>
        <begin position="47"/>
        <end position="68"/>
    </location>
</feature>
<sequence>MKKHDLTKAILTALLLASPLAKADSEYPAADFEPVIITQDSALITEHEKTSETRTAEAVKAVQAKEESASSPASSANVSSADDSSSSEPAAKAENPLTENLPIGLIVLGLAGFVVWSSRQSGSKTQSAAPAPVAAAASGETGVAKYLKNISEPTQTAAAETGVAKYLKSLPEAAAKPAEPATGVAKYLKKLEETAK</sequence>
<gene>
    <name evidence="3" type="ORF">sS8_1136</name>
</gene>
<feature type="compositionally biased region" description="Low complexity" evidence="1">
    <location>
        <begin position="69"/>
        <end position="95"/>
    </location>
</feature>
<feature type="chain" id="PRO_5012400061" evidence="2">
    <location>
        <begin position="24"/>
        <end position="196"/>
    </location>
</feature>
<dbReference type="KEGG" id="mmai:sS8_1136"/>
<feature type="signal peptide" evidence="2">
    <location>
        <begin position="1"/>
        <end position="23"/>
    </location>
</feature>
<name>A0A250KNE2_9GAMM</name>
<dbReference type="OrthoDB" id="5566564at2"/>